<keyword evidence="3" id="KW-0378">Hydrolase</keyword>
<dbReference type="InterPro" id="IPR050583">
    <property type="entry name" value="Mycobacterial_A85_antigen"/>
</dbReference>
<sequence>MPDIALLDGVVPTLLPVSALTGLVWLLVHTRPRPITACLVAAAAVTATAAWLATDVWLLFPDRLEPRTYCSIGVAVLAALLALAGRRALGALVALLVIAACANRINADFAAYPTLRSVFEPHAPNEIAFRDVRPAPAAQLDPGPLEQTWQPPPGLPATGRITRTRIPGTESGFQARPAEIYLPPAYFAVPRPRLPVLVLLSGQPGSPDDWLTSGNLVTTMDGFAARHHGLAPVVVVADGTGGTWKNPLCADTGRARAATYLSVDVPAWIHTHLTVAEEARGWAIAGSSYGGTCAIQPALARPEVYPTFLGMSAESQPSLGDPERTLGEGFDGDTAAFARADPLALLRARSYPDTAGVVSVGTAADDTVPEAKKISAALRAAGVRVRFLEVPGGHDWTVWSGVLEQVLPWLAERSGVVGSS</sequence>
<dbReference type="RefSeq" id="WP_378610543.1">
    <property type="nucleotide sequence ID" value="NZ_JBHSAX010000003.1"/>
</dbReference>
<accession>A0ABV8DLD7</accession>
<gene>
    <name evidence="3" type="ORF">ACFO0B_02065</name>
</gene>
<dbReference type="Gene3D" id="3.40.50.1820">
    <property type="entry name" value="alpha/beta hydrolase"/>
    <property type="match status" value="1"/>
</dbReference>
<evidence type="ECO:0000313" key="4">
    <source>
        <dbReference type="Proteomes" id="UP001595696"/>
    </source>
</evidence>
<feature type="transmembrane region" description="Helical" evidence="2">
    <location>
        <begin position="6"/>
        <end position="28"/>
    </location>
</feature>
<keyword evidence="2" id="KW-1133">Transmembrane helix</keyword>
<reference evidence="4" key="1">
    <citation type="journal article" date="2019" name="Int. J. Syst. Evol. Microbiol.">
        <title>The Global Catalogue of Microorganisms (GCM) 10K type strain sequencing project: providing services to taxonomists for standard genome sequencing and annotation.</title>
        <authorList>
            <consortium name="The Broad Institute Genomics Platform"/>
            <consortium name="The Broad Institute Genome Sequencing Center for Infectious Disease"/>
            <person name="Wu L."/>
            <person name="Ma J."/>
        </authorList>
    </citation>
    <scope>NUCLEOTIDE SEQUENCE [LARGE SCALE GENOMIC DNA]</scope>
    <source>
        <strain evidence="4">CGMCC 4.7330</strain>
    </source>
</reference>
<keyword evidence="4" id="KW-1185">Reference proteome</keyword>
<keyword evidence="2" id="KW-0472">Membrane</keyword>
<dbReference type="InterPro" id="IPR029058">
    <property type="entry name" value="AB_hydrolase_fold"/>
</dbReference>
<name>A0ABV8DLD7_9NOCA</name>
<dbReference type="EMBL" id="JBHSAX010000003">
    <property type="protein sequence ID" value="MFC3960770.1"/>
    <property type="molecule type" value="Genomic_DNA"/>
</dbReference>
<evidence type="ECO:0000256" key="2">
    <source>
        <dbReference type="SAM" id="Phobius"/>
    </source>
</evidence>
<proteinExistence type="predicted"/>
<comment type="caution">
    <text evidence="3">The sequence shown here is derived from an EMBL/GenBank/DDBJ whole genome shotgun (WGS) entry which is preliminary data.</text>
</comment>
<dbReference type="GO" id="GO:0016787">
    <property type="term" value="F:hydrolase activity"/>
    <property type="evidence" value="ECO:0007669"/>
    <property type="project" value="UniProtKB-KW"/>
</dbReference>
<keyword evidence="2" id="KW-0812">Transmembrane</keyword>
<dbReference type="PANTHER" id="PTHR48098">
    <property type="entry name" value="ENTEROCHELIN ESTERASE-RELATED"/>
    <property type="match status" value="1"/>
</dbReference>
<dbReference type="Pfam" id="PF00756">
    <property type="entry name" value="Esterase"/>
    <property type="match status" value="1"/>
</dbReference>
<evidence type="ECO:0000256" key="1">
    <source>
        <dbReference type="SAM" id="MobiDB-lite"/>
    </source>
</evidence>
<organism evidence="3 4">
    <name type="scientific">Nocardia jiangsuensis</name>
    <dbReference type="NCBI Taxonomy" id="1691563"/>
    <lineage>
        <taxon>Bacteria</taxon>
        <taxon>Bacillati</taxon>
        <taxon>Actinomycetota</taxon>
        <taxon>Actinomycetes</taxon>
        <taxon>Mycobacteriales</taxon>
        <taxon>Nocardiaceae</taxon>
        <taxon>Nocardia</taxon>
    </lineage>
</organism>
<dbReference type="PANTHER" id="PTHR48098:SF1">
    <property type="entry name" value="DIACYLGLYCEROL ACYLTRANSFERASE_MYCOLYLTRANSFERASE AG85A"/>
    <property type="match status" value="1"/>
</dbReference>
<protein>
    <submittedName>
        <fullName evidence="3">Alpha/beta hydrolase</fullName>
    </submittedName>
</protein>
<evidence type="ECO:0000313" key="3">
    <source>
        <dbReference type="EMBL" id="MFC3960770.1"/>
    </source>
</evidence>
<dbReference type="Proteomes" id="UP001595696">
    <property type="component" value="Unassembled WGS sequence"/>
</dbReference>
<dbReference type="SUPFAM" id="SSF53474">
    <property type="entry name" value="alpha/beta-Hydrolases"/>
    <property type="match status" value="1"/>
</dbReference>
<feature type="region of interest" description="Disordered" evidence="1">
    <location>
        <begin position="142"/>
        <end position="161"/>
    </location>
</feature>
<feature type="transmembrane region" description="Helical" evidence="2">
    <location>
        <begin position="35"/>
        <end position="60"/>
    </location>
</feature>
<dbReference type="InterPro" id="IPR000801">
    <property type="entry name" value="Esterase-like"/>
</dbReference>